<gene>
    <name evidence="2" type="ORF">GCM10023172_24190</name>
</gene>
<proteinExistence type="predicted"/>
<reference evidence="3" key="1">
    <citation type="journal article" date="2019" name="Int. J. Syst. Evol. Microbiol.">
        <title>The Global Catalogue of Microorganisms (GCM) 10K type strain sequencing project: providing services to taxonomists for standard genome sequencing and annotation.</title>
        <authorList>
            <consortium name="The Broad Institute Genomics Platform"/>
            <consortium name="The Broad Institute Genome Sequencing Center for Infectious Disease"/>
            <person name="Wu L."/>
            <person name="Ma J."/>
        </authorList>
    </citation>
    <scope>NUCLEOTIDE SEQUENCE [LARGE SCALE GENOMIC DNA]</scope>
    <source>
        <strain evidence="3">JCM 17841</strain>
    </source>
</reference>
<dbReference type="Proteomes" id="UP001501243">
    <property type="component" value="Unassembled WGS sequence"/>
</dbReference>
<feature type="compositionally biased region" description="Basic and acidic residues" evidence="1">
    <location>
        <begin position="40"/>
        <end position="51"/>
    </location>
</feature>
<evidence type="ECO:0000313" key="3">
    <source>
        <dbReference type="Proteomes" id="UP001501243"/>
    </source>
</evidence>
<dbReference type="EMBL" id="BAABGQ010000006">
    <property type="protein sequence ID" value="GAA4501813.1"/>
    <property type="molecule type" value="Genomic_DNA"/>
</dbReference>
<accession>A0ABP8QE20</accession>
<evidence type="ECO:0000256" key="1">
    <source>
        <dbReference type="SAM" id="MobiDB-lite"/>
    </source>
</evidence>
<feature type="region of interest" description="Disordered" evidence="1">
    <location>
        <begin position="26"/>
        <end position="70"/>
    </location>
</feature>
<comment type="caution">
    <text evidence="2">The sequence shown here is derived from an EMBL/GenBank/DDBJ whole genome shotgun (WGS) entry which is preliminary data.</text>
</comment>
<feature type="compositionally biased region" description="Polar residues" evidence="1">
    <location>
        <begin position="53"/>
        <end position="66"/>
    </location>
</feature>
<keyword evidence="3" id="KW-1185">Reference proteome</keyword>
<evidence type="ECO:0000313" key="2">
    <source>
        <dbReference type="EMBL" id="GAA4501813.1"/>
    </source>
</evidence>
<protein>
    <submittedName>
        <fullName evidence="2">Uncharacterized protein</fullName>
    </submittedName>
</protein>
<organism evidence="2 3">
    <name type="scientific">Hymenobacter ginsengisoli</name>
    <dbReference type="NCBI Taxonomy" id="1051626"/>
    <lineage>
        <taxon>Bacteria</taxon>
        <taxon>Pseudomonadati</taxon>
        <taxon>Bacteroidota</taxon>
        <taxon>Cytophagia</taxon>
        <taxon>Cytophagales</taxon>
        <taxon>Hymenobacteraceae</taxon>
        <taxon>Hymenobacter</taxon>
    </lineage>
</organism>
<sequence length="101" mass="10891">MLPSGILEQLDDCEVATLNQQLAGGTAQLAVSRSGPPARLDTETYTNRDKSLLAQSSGTQEGSSLAGQEVMQRSRCRPLVAFPVGTELPGITEEVEYRRIQ</sequence>
<name>A0ABP8QE20_9BACT</name>